<dbReference type="PANTHER" id="PTHR40099">
    <property type="entry name" value="ACETOLACTATE SYNTHASE, SMALL SUBUNIT"/>
    <property type="match status" value="1"/>
</dbReference>
<protein>
    <submittedName>
        <fullName evidence="2">ACT domain-containing protein</fullName>
    </submittedName>
</protein>
<organism evidence="2 3">
    <name type="scientific">Anaeroselena agilis</name>
    <dbReference type="NCBI Taxonomy" id="3063788"/>
    <lineage>
        <taxon>Bacteria</taxon>
        <taxon>Bacillati</taxon>
        <taxon>Bacillota</taxon>
        <taxon>Negativicutes</taxon>
        <taxon>Acetonemataceae</taxon>
        <taxon>Anaeroselena</taxon>
    </lineage>
</organism>
<dbReference type="InterPro" id="IPR045865">
    <property type="entry name" value="ACT-like_dom_sf"/>
</dbReference>
<gene>
    <name evidence="2" type="ORF">Q4T40_17385</name>
</gene>
<dbReference type="Pfam" id="PF19571">
    <property type="entry name" value="ACT_8"/>
    <property type="match status" value="1"/>
</dbReference>
<dbReference type="Gene3D" id="3.30.2130.10">
    <property type="entry name" value="VC0802-like"/>
    <property type="match status" value="1"/>
</dbReference>
<dbReference type="Proteomes" id="UP001254848">
    <property type="component" value="Unassembled WGS sequence"/>
</dbReference>
<dbReference type="PROSITE" id="PS51671">
    <property type="entry name" value="ACT"/>
    <property type="match status" value="1"/>
</dbReference>
<evidence type="ECO:0000313" key="3">
    <source>
        <dbReference type="Proteomes" id="UP001254848"/>
    </source>
</evidence>
<evidence type="ECO:0000313" key="2">
    <source>
        <dbReference type="EMBL" id="MDT8903012.1"/>
    </source>
</evidence>
<dbReference type="SUPFAM" id="SSF55021">
    <property type="entry name" value="ACT-like"/>
    <property type="match status" value="2"/>
</dbReference>
<dbReference type="RefSeq" id="WP_413781474.1">
    <property type="nucleotide sequence ID" value="NZ_JAUOZS010000001.1"/>
</dbReference>
<name>A0ABU3P1V2_9FIRM</name>
<feature type="domain" description="ACT" evidence="1">
    <location>
        <begin position="5"/>
        <end position="74"/>
    </location>
</feature>
<comment type="caution">
    <text evidence="2">The sequence shown here is derived from an EMBL/GenBank/DDBJ whole genome shotgun (WGS) entry which is preliminary data.</text>
</comment>
<dbReference type="InterPro" id="IPR002912">
    <property type="entry name" value="ACT_dom"/>
</dbReference>
<keyword evidence="3" id="KW-1185">Reference proteome</keyword>
<dbReference type="EMBL" id="JAUOZS010000001">
    <property type="protein sequence ID" value="MDT8903012.1"/>
    <property type="molecule type" value="Genomic_DNA"/>
</dbReference>
<dbReference type="InterPro" id="IPR045739">
    <property type="entry name" value="ACT_dom_pair"/>
</dbReference>
<dbReference type="CDD" id="cd04908">
    <property type="entry name" value="ACT_Bt0572_1"/>
    <property type="match status" value="1"/>
</dbReference>
<accession>A0ABU3P1V2</accession>
<sequence length="143" mass="15233">MIIKQISVFLENRPGTLAQVLSVLGEHNINLRAMSVADTADFGILRLVVNEPDLVEQALKGAGLAVKTTPVLAMRVSDKPGGLLAEVQKLTAAGINIEYVYAFAAPAAEEARVVLKVDDLAKAEQVMNGDKVADGGEGPNFYW</sequence>
<reference evidence="2 3" key="1">
    <citation type="submission" date="2023-07" db="EMBL/GenBank/DDBJ databases">
        <title>The novel representative of Negativicutes class, Anaeroselena agilis gen. nov. sp. nov.</title>
        <authorList>
            <person name="Prokofeva M.I."/>
            <person name="Elcheninov A.G."/>
            <person name="Klyukina A."/>
            <person name="Kublanov I.V."/>
            <person name="Frolov E.N."/>
            <person name="Podosokorskaya O.A."/>
        </authorList>
    </citation>
    <scope>NUCLEOTIDE SEQUENCE [LARGE SCALE GENOMIC DNA]</scope>
    <source>
        <strain evidence="2 3">4137-cl</strain>
    </source>
</reference>
<proteinExistence type="predicted"/>
<dbReference type="PANTHER" id="PTHR40099:SF1">
    <property type="entry name" value="ACETOLACTATE SYNTHASE, SMALL SUBUNIT"/>
    <property type="match status" value="1"/>
</dbReference>
<evidence type="ECO:0000259" key="1">
    <source>
        <dbReference type="PROSITE" id="PS51671"/>
    </source>
</evidence>